<dbReference type="EMBL" id="QURN01000003">
    <property type="protein sequence ID" value="RFC68777.1"/>
    <property type="molecule type" value="Genomic_DNA"/>
</dbReference>
<keyword evidence="2" id="KW-1185">Reference proteome</keyword>
<accession>A0A371XHT1</accession>
<sequence>MQELAKEAHAFSAKNTVAIADAQQRVALQILCGINFDEALAASGDQHAALMQRLERALKVERLKGLKRHWSYDLNRHIALKQALDRLRDTA</sequence>
<comment type="caution">
    <text evidence="1">The sequence shown here is derived from an EMBL/GenBank/DDBJ whole genome shotgun (WGS) entry which is preliminary data.</text>
</comment>
<dbReference type="AlphaFoldDB" id="A0A371XHT1"/>
<evidence type="ECO:0000313" key="1">
    <source>
        <dbReference type="EMBL" id="RFC68777.1"/>
    </source>
</evidence>
<dbReference type="RefSeq" id="WP_116622545.1">
    <property type="nucleotide sequence ID" value="NZ_QURN01000003.1"/>
</dbReference>
<dbReference type="Proteomes" id="UP000262379">
    <property type="component" value="Unassembled WGS sequence"/>
</dbReference>
<organism evidence="1 2">
    <name type="scientific">Mesorhizobium denitrificans</name>
    <dbReference type="NCBI Taxonomy" id="2294114"/>
    <lineage>
        <taxon>Bacteria</taxon>
        <taxon>Pseudomonadati</taxon>
        <taxon>Pseudomonadota</taxon>
        <taxon>Alphaproteobacteria</taxon>
        <taxon>Hyphomicrobiales</taxon>
        <taxon>Phyllobacteriaceae</taxon>
        <taxon>Mesorhizobium</taxon>
    </lineage>
</organism>
<gene>
    <name evidence="1" type="ORF">DY251_03835</name>
</gene>
<proteinExistence type="predicted"/>
<evidence type="ECO:0000313" key="2">
    <source>
        <dbReference type="Proteomes" id="UP000262379"/>
    </source>
</evidence>
<name>A0A371XHT1_9HYPH</name>
<protein>
    <submittedName>
        <fullName evidence="1">Cytoplasmic protein</fullName>
    </submittedName>
</protein>
<reference evidence="2" key="1">
    <citation type="submission" date="2018-08" db="EMBL/GenBank/DDBJ databases">
        <authorList>
            <person name="Im W.T."/>
        </authorList>
    </citation>
    <scope>NUCLEOTIDE SEQUENCE [LARGE SCALE GENOMIC DNA]</scope>
    <source>
        <strain evidence="2">LA-28</strain>
    </source>
</reference>